<evidence type="ECO:0000256" key="2">
    <source>
        <dbReference type="ARBA" id="ARBA00006671"/>
    </source>
</evidence>
<evidence type="ECO:0000256" key="3">
    <source>
        <dbReference type="ARBA" id="ARBA00022729"/>
    </source>
</evidence>
<proteinExistence type="inferred from homology"/>
<evidence type="ECO:0000256" key="4">
    <source>
        <dbReference type="ARBA" id="ARBA00023263"/>
    </source>
</evidence>
<dbReference type="InterPro" id="IPR050263">
    <property type="entry name" value="Bact_Fimbrial_Adh_Pro"/>
</dbReference>
<dbReference type="GO" id="GO:0043709">
    <property type="term" value="P:cell adhesion involved in single-species biofilm formation"/>
    <property type="evidence" value="ECO:0007669"/>
    <property type="project" value="TreeGrafter"/>
</dbReference>
<evidence type="ECO:0000313" key="7">
    <source>
        <dbReference type="EMBL" id="CAD5107941.1"/>
    </source>
</evidence>
<comment type="subcellular location">
    <subcellularLocation>
        <location evidence="1">Fimbrium</location>
    </subcellularLocation>
</comment>
<comment type="caution">
    <text evidence="7">The sequence shown here is derived from an EMBL/GenBank/DDBJ whole genome shotgun (WGS) entry which is preliminary data.</text>
</comment>
<evidence type="ECO:0000313" key="8">
    <source>
        <dbReference type="Proteomes" id="UP000583387"/>
    </source>
</evidence>
<organism evidence="7 8">
    <name type="scientific">Zestomonas carbonaria</name>
    <dbReference type="NCBI Taxonomy" id="2762745"/>
    <lineage>
        <taxon>Bacteria</taxon>
        <taxon>Pseudomonadati</taxon>
        <taxon>Pseudomonadota</taxon>
        <taxon>Gammaproteobacteria</taxon>
        <taxon>Pseudomonadales</taxon>
        <taxon>Pseudomonadaceae</taxon>
        <taxon>Zestomonas</taxon>
    </lineage>
</organism>
<dbReference type="Gene3D" id="2.60.40.1090">
    <property type="entry name" value="Fimbrial-type adhesion domain"/>
    <property type="match status" value="1"/>
</dbReference>
<dbReference type="InterPro" id="IPR000259">
    <property type="entry name" value="Adhesion_dom_fimbrial"/>
</dbReference>
<dbReference type="PANTHER" id="PTHR33420:SF3">
    <property type="entry name" value="FIMBRIAL SUBUNIT ELFA"/>
    <property type="match status" value="1"/>
</dbReference>
<keyword evidence="4" id="KW-0281">Fimbrium</keyword>
<dbReference type="EMBL" id="CAJFCI010000043">
    <property type="protein sequence ID" value="CAD5107941.1"/>
    <property type="molecule type" value="Genomic_DNA"/>
</dbReference>
<keyword evidence="8" id="KW-1185">Reference proteome</keyword>
<accession>A0A7U7EN50</accession>
<feature type="chain" id="PRO_5031272222" evidence="5">
    <location>
        <begin position="24"/>
        <end position="181"/>
    </location>
</feature>
<dbReference type="AlphaFoldDB" id="A0A7U7EN50"/>
<protein>
    <submittedName>
        <fullName evidence="7">Type-1 fimbrial protein, A chain</fullName>
    </submittedName>
</protein>
<dbReference type="PANTHER" id="PTHR33420">
    <property type="entry name" value="FIMBRIAL SUBUNIT ELFA-RELATED"/>
    <property type="match status" value="1"/>
</dbReference>
<sequence>MQKHLLAAMVSLAGVSISLGAFAASPAAGTLNVTGKVTSTACALDPTQVDVNVALPIVDKSLLANQNDTAGRTRFVLNVTSCDPGVKASVAFTPDGNVDANGNLKNISVDPNGVTNAQVQILDENLNPINIANDTNVMNRAVVADASGNAALQYYAQYFAAQNDTTPGALSASVQFVMSYE</sequence>
<dbReference type="InterPro" id="IPR036937">
    <property type="entry name" value="Adhesion_dom_fimbrial_sf"/>
</dbReference>
<name>A0A7U7EN50_9GAMM</name>
<dbReference type="SUPFAM" id="SSF49401">
    <property type="entry name" value="Bacterial adhesins"/>
    <property type="match status" value="1"/>
</dbReference>
<keyword evidence="3 5" id="KW-0732">Signal</keyword>
<gene>
    <name evidence="7" type="primary">fimA_1</name>
    <name evidence="7" type="ORF">PSEWESI4_02224</name>
</gene>
<evidence type="ECO:0000256" key="1">
    <source>
        <dbReference type="ARBA" id="ARBA00004561"/>
    </source>
</evidence>
<dbReference type="InterPro" id="IPR008966">
    <property type="entry name" value="Adhesion_dom_sf"/>
</dbReference>
<feature type="domain" description="Fimbrial-type adhesion" evidence="6">
    <location>
        <begin position="32"/>
        <end position="180"/>
    </location>
</feature>
<dbReference type="Proteomes" id="UP000583387">
    <property type="component" value="Unassembled WGS sequence"/>
</dbReference>
<feature type="signal peptide" evidence="5">
    <location>
        <begin position="1"/>
        <end position="23"/>
    </location>
</feature>
<evidence type="ECO:0000256" key="5">
    <source>
        <dbReference type="SAM" id="SignalP"/>
    </source>
</evidence>
<dbReference type="Pfam" id="PF00419">
    <property type="entry name" value="Fimbrial"/>
    <property type="match status" value="1"/>
</dbReference>
<evidence type="ECO:0000259" key="6">
    <source>
        <dbReference type="Pfam" id="PF00419"/>
    </source>
</evidence>
<reference evidence="7 8" key="1">
    <citation type="submission" date="2020-08" db="EMBL/GenBank/DDBJ databases">
        <authorList>
            <person name="Criscuolo A."/>
        </authorList>
    </citation>
    <scope>NUCLEOTIDE SEQUENCE [LARGE SCALE GENOMIC DNA]</scope>
    <source>
        <strain evidence="7">CIP111764</strain>
    </source>
</reference>
<dbReference type="RefSeq" id="WP_187671278.1">
    <property type="nucleotide sequence ID" value="NZ_CAJFCI010000043.1"/>
</dbReference>
<dbReference type="GO" id="GO:0009289">
    <property type="term" value="C:pilus"/>
    <property type="evidence" value="ECO:0007669"/>
    <property type="project" value="UniProtKB-SubCell"/>
</dbReference>
<comment type="similarity">
    <text evidence="2">Belongs to the fimbrial protein family.</text>
</comment>